<evidence type="ECO:0000256" key="7">
    <source>
        <dbReference type="SAM" id="Phobius"/>
    </source>
</evidence>
<gene>
    <name evidence="10" type="ORF">BpHYR1_038423</name>
</gene>
<dbReference type="InterPro" id="IPR049038">
    <property type="entry name" value="ADAM10_Cys-rich"/>
</dbReference>
<dbReference type="GO" id="GO:0005886">
    <property type="term" value="C:plasma membrane"/>
    <property type="evidence" value="ECO:0007669"/>
    <property type="project" value="TreeGrafter"/>
</dbReference>
<evidence type="ECO:0000256" key="2">
    <source>
        <dbReference type="ARBA" id="ARBA00012332"/>
    </source>
</evidence>
<dbReference type="GO" id="GO:0007219">
    <property type="term" value="P:Notch signaling pathway"/>
    <property type="evidence" value="ECO:0007669"/>
    <property type="project" value="TreeGrafter"/>
</dbReference>
<feature type="active site" evidence="5">
    <location>
        <position position="444"/>
    </location>
</feature>
<evidence type="ECO:0000256" key="3">
    <source>
        <dbReference type="ARBA" id="ARBA00022685"/>
    </source>
</evidence>
<dbReference type="SUPFAM" id="SSF57552">
    <property type="entry name" value="Blood coagulation inhibitor (disintegrin)"/>
    <property type="match status" value="1"/>
</dbReference>
<dbReference type="Gene3D" id="4.10.70.10">
    <property type="entry name" value="Disintegrin domain"/>
    <property type="match status" value="1"/>
</dbReference>
<dbReference type="InterPro" id="IPR001762">
    <property type="entry name" value="Disintegrin_dom"/>
</dbReference>
<feature type="transmembrane region" description="Helical" evidence="7">
    <location>
        <begin position="741"/>
        <end position="764"/>
    </location>
</feature>
<dbReference type="Pfam" id="PF21299">
    <property type="entry name" value="ADAM10_Cys-rich"/>
    <property type="match status" value="1"/>
</dbReference>
<dbReference type="InterPro" id="IPR001590">
    <property type="entry name" value="Peptidase_M12B"/>
</dbReference>
<dbReference type="PROSITE" id="PS50215">
    <property type="entry name" value="ADAM_MEPRO"/>
    <property type="match status" value="1"/>
</dbReference>
<dbReference type="EC" id="3.4.24.81" evidence="2"/>
<evidence type="ECO:0000256" key="6">
    <source>
        <dbReference type="SAM" id="MobiDB-lite"/>
    </source>
</evidence>
<evidence type="ECO:0000313" key="11">
    <source>
        <dbReference type="Proteomes" id="UP000276133"/>
    </source>
</evidence>
<dbReference type="SUPFAM" id="SSF55486">
    <property type="entry name" value="Metalloproteases ('zincins'), catalytic domain"/>
    <property type="match status" value="1"/>
</dbReference>
<evidence type="ECO:0000256" key="4">
    <source>
        <dbReference type="ARBA" id="ARBA00023157"/>
    </source>
</evidence>
<dbReference type="AlphaFoldDB" id="A0A3M7PZP5"/>
<keyword evidence="5" id="KW-0862">Zinc</keyword>
<dbReference type="PANTHER" id="PTHR45702">
    <property type="entry name" value="ADAM10/ADAM17 METALLOPEPTIDASE FAMILY MEMBER"/>
    <property type="match status" value="1"/>
</dbReference>
<dbReference type="Pfam" id="PF13574">
    <property type="entry name" value="Reprolysin_2"/>
    <property type="match status" value="1"/>
</dbReference>
<evidence type="ECO:0000259" key="9">
    <source>
        <dbReference type="PROSITE" id="PS50215"/>
    </source>
</evidence>
<keyword evidence="10" id="KW-0401">Integrin</keyword>
<keyword evidence="5" id="KW-0479">Metal-binding</keyword>
<dbReference type="Proteomes" id="UP000276133">
    <property type="component" value="Unassembled WGS sequence"/>
</dbReference>
<sequence>MLNVLAEPNLCCFLDTDNLNSNPFILKYDKLNYDPSNLNDKHSRVRRSLDQHIYLNLKSHGNDLKLRLVAVDEHNYFNQKVEINSEHTTINLNNALNFYRGYLIDEPNSSSASGSIIDGVFYGTITSAKLGKFFIEPSKRYNHSLGAHSIIYNEKDVNLDRTKLKQFKRSIQKAKFSEPDDDRQIGCASEKRSVKEWMNDEQQALFKQRVKDEGYDPYSYLEQSRDEYSKYYREANEKFWKKTKRQSDDGRLRWPGDKTICNLYLRVDPQLHTEIFNNEGNKDMDKTTTFLLFYLNKHVEALNTIYNSLPFYDQNKEKYLIGLQFMIYRTKIITQEQCQNGTGLSPEELKLCEPYLDVSSFLNYVSLDNFTDYCLSYTFTARDFTDGTLGLAWVAKLAGSVGGVCEKRQTLQGVAKSLNSGIVTVVNYQSRVPEAVSQITFAHEIGHNFGSEHDPDDPSCSPGSSRGGNYIMYRRATTGTDKNNRNFSTCSRDQMGPIVHNLIAGPKFCFKQYSGSLCGNGIVEEGEECDCGYGTDCKEACCIDASQEINKCKLRPGKACSPSQGPCCDNSCNFASHETICMNSNECLTSVFCSGKNASCPRDNPAFFKKDKTECNSGTQVCRLGICSGSICEKYEMQQCFIEGDLKDKTQDKSILCHLACIGQKTGNICTDSFEIAEMKNKNNSNGLILKPGSPCVGTQGYCDIFSKCRAVDAEGPLVRLKNVLLDPKTLSSIRMWITTYWWAASLIVVGLIVFMIAFIKVCSVHTPSSNPRKPAALKITETLRRPIKRIPHPHWHHHQSRNKSSEGSKPSRPQVINEKASKYQKEEKPAKKTKEALQAAKSPSKKRNRSNEPIHYYSQNHPLHPIKSSHEKKLGDKSNRSKSAEQGHHRSELKRLEEPKRLHQDKKSKHKSLSPNKHKSELISRMPHGNDKNQKMRKKSSTETSSIDA</sequence>
<dbReference type="GO" id="GO:0004222">
    <property type="term" value="F:metalloendopeptidase activity"/>
    <property type="evidence" value="ECO:0007669"/>
    <property type="project" value="InterPro"/>
</dbReference>
<evidence type="ECO:0000256" key="5">
    <source>
        <dbReference type="PROSITE-ProRule" id="PRU00276"/>
    </source>
</evidence>
<feature type="binding site" evidence="5">
    <location>
        <position position="453"/>
    </location>
    <ligand>
        <name>Zn(2+)</name>
        <dbReference type="ChEBI" id="CHEBI:29105"/>
        <note>catalytic</note>
    </ligand>
</feature>
<evidence type="ECO:0000256" key="1">
    <source>
        <dbReference type="ARBA" id="ARBA00001809"/>
    </source>
</evidence>
<organism evidence="10 11">
    <name type="scientific">Brachionus plicatilis</name>
    <name type="common">Marine rotifer</name>
    <name type="synonym">Brachionus muelleri</name>
    <dbReference type="NCBI Taxonomy" id="10195"/>
    <lineage>
        <taxon>Eukaryota</taxon>
        <taxon>Metazoa</taxon>
        <taxon>Spiralia</taxon>
        <taxon>Gnathifera</taxon>
        <taxon>Rotifera</taxon>
        <taxon>Eurotatoria</taxon>
        <taxon>Monogononta</taxon>
        <taxon>Pseudotrocha</taxon>
        <taxon>Ploima</taxon>
        <taxon>Brachionidae</taxon>
        <taxon>Brachionus</taxon>
    </lineage>
</organism>
<keyword evidence="7" id="KW-0812">Transmembrane</keyword>
<dbReference type="GO" id="GO:0006509">
    <property type="term" value="P:membrane protein ectodomain proteolysis"/>
    <property type="evidence" value="ECO:0007669"/>
    <property type="project" value="TreeGrafter"/>
</dbReference>
<dbReference type="Gene3D" id="3.40.390.10">
    <property type="entry name" value="Collagenase (Catalytic Domain)"/>
    <property type="match status" value="1"/>
</dbReference>
<keyword evidence="3" id="KW-0165">Cleavage on pair of basic residues</keyword>
<evidence type="ECO:0000313" key="10">
    <source>
        <dbReference type="EMBL" id="RNA04666.1"/>
    </source>
</evidence>
<feature type="region of interest" description="Disordered" evidence="6">
    <location>
        <begin position="791"/>
        <end position="950"/>
    </location>
</feature>
<dbReference type="FunFam" id="4.10.70.10:FF:000003">
    <property type="entry name" value="Disintegrin and metalloproteinase domain-containing protein 17"/>
    <property type="match status" value="1"/>
</dbReference>
<dbReference type="InterPro" id="IPR036436">
    <property type="entry name" value="Disintegrin_dom_sf"/>
</dbReference>
<feature type="compositionally biased region" description="Basic residues" evidence="6">
    <location>
        <begin position="791"/>
        <end position="802"/>
    </location>
</feature>
<dbReference type="Pfam" id="PF00200">
    <property type="entry name" value="Disintegrin"/>
    <property type="match status" value="1"/>
</dbReference>
<feature type="binding site" evidence="5">
    <location>
        <position position="447"/>
    </location>
    <ligand>
        <name>Zn(2+)</name>
        <dbReference type="ChEBI" id="CHEBI:29105"/>
        <note>catalytic</note>
    </ligand>
</feature>
<feature type="compositionally biased region" description="Basic and acidic residues" evidence="6">
    <location>
        <begin position="919"/>
        <end position="935"/>
    </location>
</feature>
<keyword evidence="7" id="KW-0472">Membrane</keyword>
<dbReference type="SMART" id="SM00050">
    <property type="entry name" value="DISIN"/>
    <property type="match status" value="1"/>
</dbReference>
<feature type="compositionally biased region" description="Basic and acidic residues" evidence="6">
    <location>
        <begin position="869"/>
        <end position="903"/>
    </location>
</feature>
<keyword evidence="4" id="KW-1015">Disulfide bond</keyword>
<dbReference type="InterPro" id="IPR051489">
    <property type="entry name" value="ADAM_Metalloproteinase"/>
</dbReference>
<feature type="compositionally biased region" description="Basic and acidic residues" evidence="6">
    <location>
        <begin position="820"/>
        <end position="836"/>
    </location>
</feature>
<dbReference type="GO" id="GO:0007229">
    <property type="term" value="P:integrin-mediated signaling pathway"/>
    <property type="evidence" value="ECO:0007669"/>
    <property type="project" value="UniProtKB-KW"/>
</dbReference>
<comment type="caution">
    <text evidence="10">The sequence shown here is derived from an EMBL/GenBank/DDBJ whole genome shotgun (WGS) entry which is preliminary data.</text>
</comment>
<accession>A0A3M7PZP5</accession>
<name>A0A3M7PZP5_BRAPC</name>
<protein>
    <recommendedName>
        <fullName evidence="2">ADAM10 endopeptidase</fullName>
        <ecNumber evidence="2">3.4.24.81</ecNumber>
    </recommendedName>
</protein>
<dbReference type="PROSITE" id="PS50214">
    <property type="entry name" value="DISINTEGRIN_2"/>
    <property type="match status" value="1"/>
</dbReference>
<comment type="caution">
    <text evidence="5">Lacks conserved residue(s) required for the propagation of feature annotation.</text>
</comment>
<evidence type="ECO:0000259" key="8">
    <source>
        <dbReference type="PROSITE" id="PS50214"/>
    </source>
</evidence>
<keyword evidence="7" id="KW-1133">Transmembrane helix</keyword>
<dbReference type="InterPro" id="IPR024079">
    <property type="entry name" value="MetalloPept_cat_dom_sf"/>
</dbReference>
<dbReference type="EMBL" id="REGN01008006">
    <property type="protein sequence ID" value="RNA04666.1"/>
    <property type="molecule type" value="Genomic_DNA"/>
</dbReference>
<dbReference type="STRING" id="10195.A0A3M7PZP5"/>
<feature type="binding site" evidence="5">
    <location>
        <position position="443"/>
    </location>
    <ligand>
        <name>Zn(2+)</name>
        <dbReference type="ChEBI" id="CHEBI:29105"/>
        <note>catalytic</note>
    </ligand>
</feature>
<feature type="domain" description="Disintegrin" evidence="8">
    <location>
        <begin position="515"/>
        <end position="611"/>
    </location>
</feature>
<comment type="catalytic activity">
    <reaction evidence="1">
        <text>Endopeptidase of broad specificity.</text>
        <dbReference type="EC" id="3.4.24.81"/>
    </reaction>
</comment>
<dbReference type="GO" id="GO:0046872">
    <property type="term" value="F:metal ion binding"/>
    <property type="evidence" value="ECO:0007669"/>
    <property type="project" value="UniProtKB-KW"/>
</dbReference>
<feature type="domain" description="Peptidase M12B" evidence="9">
    <location>
        <begin position="259"/>
        <end position="501"/>
    </location>
</feature>
<proteinExistence type="predicted"/>
<dbReference type="OrthoDB" id="2149267at2759"/>
<keyword evidence="11" id="KW-1185">Reference proteome</keyword>
<feature type="compositionally biased region" description="Basic residues" evidence="6">
    <location>
        <begin position="904"/>
        <end position="913"/>
    </location>
</feature>
<dbReference type="PANTHER" id="PTHR45702:SF3">
    <property type="entry name" value="KUZBANIAN-LIKE, ISOFORM A"/>
    <property type="match status" value="1"/>
</dbReference>
<reference evidence="10 11" key="1">
    <citation type="journal article" date="2018" name="Sci. Rep.">
        <title>Genomic signatures of local adaptation to the degree of environmental predictability in rotifers.</title>
        <authorList>
            <person name="Franch-Gras L."/>
            <person name="Hahn C."/>
            <person name="Garcia-Roger E.M."/>
            <person name="Carmona M.J."/>
            <person name="Serra M."/>
            <person name="Gomez A."/>
        </authorList>
    </citation>
    <scope>NUCLEOTIDE SEQUENCE [LARGE SCALE GENOMIC DNA]</scope>
    <source>
        <strain evidence="10">HYR1</strain>
    </source>
</reference>